<dbReference type="EMBL" id="CAJOAZ010000950">
    <property type="protein sequence ID" value="CAF3739984.1"/>
    <property type="molecule type" value="Genomic_DNA"/>
</dbReference>
<feature type="region of interest" description="Disordered" evidence="1">
    <location>
        <begin position="91"/>
        <end position="115"/>
    </location>
</feature>
<comment type="caution">
    <text evidence="2">The sequence shown here is derived from an EMBL/GenBank/DDBJ whole genome shotgun (WGS) entry which is preliminary data.</text>
</comment>
<evidence type="ECO:0000313" key="5">
    <source>
        <dbReference type="Proteomes" id="UP000663891"/>
    </source>
</evidence>
<evidence type="ECO:0000256" key="1">
    <source>
        <dbReference type="SAM" id="MobiDB-lite"/>
    </source>
</evidence>
<reference evidence="2" key="1">
    <citation type="submission" date="2021-02" db="EMBL/GenBank/DDBJ databases">
        <authorList>
            <person name="Nowell W R."/>
        </authorList>
    </citation>
    <scope>NUCLEOTIDE SEQUENCE</scope>
</reference>
<organism evidence="2 5">
    <name type="scientific">Adineta steineri</name>
    <dbReference type="NCBI Taxonomy" id="433720"/>
    <lineage>
        <taxon>Eukaryota</taxon>
        <taxon>Metazoa</taxon>
        <taxon>Spiralia</taxon>
        <taxon>Gnathifera</taxon>
        <taxon>Rotifera</taxon>
        <taxon>Eurotatoria</taxon>
        <taxon>Bdelloidea</taxon>
        <taxon>Adinetida</taxon>
        <taxon>Adinetidae</taxon>
        <taxon>Adineta</taxon>
    </lineage>
</organism>
<name>A0A814QAY8_9BILA</name>
<dbReference type="EMBL" id="CAJOAY010000083">
    <property type="protein sequence ID" value="CAF3527546.1"/>
    <property type="molecule type" value="Genomic_DNA"/>
</dbReference>
<dbReference type="Proteomes" id="UP000663891">
    <property type="component" value="Unassembled WGS sequence"/>
</dbReference>
<sequence length="294" mass="32997">MSDKQAPQRPKGPRMSHLYTEPIPMSFATPQQLASLASGATSLFPRMPMTTGNQAYMPMMNAGYNMNPGHNMHNPNSQIQPIQSITNNTVTTPTASAASTNSQAASSDKKTLKPLPPQEIDLDTFKGFKFVTLDDLQVETREIYDNISGTFRWEMCQGQEERCVSCIRDDCKNRRVFLVSSGSLGSRIVPLLHELPQLYAIYVYCADVERHSKWAKDFSKVRVVCNNDDKDLLPQFAVDVAQSNIDWGNALLKKGTHDKAKEKFELALKKLKDHAAEHDNAMDIEIETKIKECK</sequence>
<dbReference type="EMBL" id="CAJNON010000221">
    <property type="protein sequence ID" value="CAF1116273.1"/>
    <property type="molecule type" value="Genomic_DNA"/>
</dbReference>
<proteinExistence type="predicted"/>
<evidence type="ECO:0000313" key="3">
    <source>
        <dbReference type="EMBL" id="CAF3527546.1"/>
    </source>
</evidence>
<evidence type="ECO:0000313" key="2">
    <source>
        <dbReference type="EMBL" id="CAF1116273.1"/>
    </source>
</evidence>
<feature type="compositionally biased region" description="Low complexity" evidence="1">
    <location>
        <begin position="91"/>
        <end position="106"/>
    </location>
</feature>
<evidence type="ECO:0000313" key="4">
    <source>
        <dbReference type="EMBL" id="CAF3739984.1"/>
    </source>
</evidence>
<dbReference type="OrthoDB" id="10012231at2759"/>
<dbReference type="AlphaFoldDB" id="A0A814QAY8"/>
<protein>
    <submittedName>
        <fullName evidence="2">Uncharacterized protein</fullName>
    </submittedName>
</protein>
<dbReference type="Proteomes" id="UP000663844">
    <property type="component" value="Unassembled WGS sequence"/>
</dbReference>
<gene>
    <name evidence="3" type="ORF">OKA104_LOCUS2933</name>
    <name evidence="4" type="ORF">OXD698_LOCUS14819</name>
    <name evidence="2" type="ORF">VCS650_LOCUS20935</name>
</gene>
<accession>A0A814QAY8</accession>
<dbReference type="Proteomes" id="UP000663881">
    <property type="component" value="Unassembled WGS sequence"/>
</dbReference>